<evidence type="ECO:0000313" key="2">
    <source>
        <dbReference type="EMBL" id="GAC98513.1"/>
    </source>
</evidence>
<gene>
    <name evidence="2" type="ORF">PHSY_006107</name>
</gene>
<name>R9PAT3_PSEHS</name>
<dbReference type="EMBL" id="DF238821">
    <property type="protein sequence ID" value="GAC98513.1"/>
    <property type="molecule type" value="Genomic_DNA"/>
</dbReference>
<dbReference type="RefSeq" id="XP_012192100.1">
    <property type="nucleotide sequence ID" value="XM_012336710.1"/>
</dbReference>
<dbReference type="OrthoDB" id="2306919at2759"/>
<protein>
    <submittedName>
        <fullName evidence="2">Uncharacterized protein</fullName>
    </submittedName>
</protein>
<feature type="compositionally biased region" description="Basic and acidic residues" evidence="1">
    <location>
        <begin position="224"/>
        <end position="234"/>
    </location>
</feature>
<dbReference type="HOGENOM" id="CLU_073139_0_0_1"/>
<dbReference type="eggNOG" id="ENOG502RE44">
    <property type="taxonomic scope" value="Eukaryota"/>
</dbReference>
<proteinExistence type="predicted"/>
<dbReference type="GeneID" id="24111379"/>
<evidence type="ECO:0000256" key="1">
    <source>
        <dbReference type="SAM" id="MobiDB-lite"/>
    </source>
</evidence>
<dbReference type="Proteomes" id="UP000014071">
    <property type="component" value="Unassembled WGS sequence"/>
</dbReference>
<keyword evidence="3" id="KW-1185">Reference proteome</keyword>
<feature type="region of interest" description="Disordered" evidence="1">
    <location>
        <begin position="222"/>
        <end position="248"/>
    </location>
</feature>
<reference evidence="3" key="1">
    <citation type="journal article" date="2013" name="Genome Announc.">
        <title>Draft genome sequence of the basidiomycetous yeast-like fungus Pseudozyma hubeiensis SY62, which produces an abundant amount of the biosurfactant mannosylerythritol lipids.</title>
        <authorList>
            <person name="Konishi M."/>
            <person name="Hatada Y."/>
            <person name="Horiuchi J."/>
        </authorList>
    </citation>
    <scope>NUCLEOTIDE SEQUENCE [LARGE SCALE GENOMIC DNA]</scope>
    <source>
        <strain evidence="3">SY62</strain>
    </source>
</reference>
<sequence>MACEGDLYSAHFLVRKAQGGSRYLDWLHAILHKLEGDFRNAKMWYTDLGNSNVGNSHEAPRGERQPDEAPIFGRFREFWFVPAANGGAGERSPGTDLDLHNSDRLPKDVKLTAHGHTDLIFLSTLSNRASSTKTVSGEFVAREMEKHHSTTTLAEDKIRDSQSAFSLDELEVLYESVSPEAVGNVTQLELAWMLEAMVNDFGWRQYGMADAVQALKLESTPAHQKVDDDRKEKASNMVFNPGQGQRKF</sequence>
<accession>R9PAT3</accession>
<dbReference type="AlphaFoldDB" id="R9PAT3"/>
<organism evidence="2 3">
    <name type="scientific">Pseudozyma hubeiensis (strain SY62)</name>
    <name type="common">Yeast</name>
    <dbReference type="NCBI Taxonomy" id="1305764"/>
    <lineage>
        <taxon>Eukaryota</taxon>
        <taxon>Fungi</taxon>
        <taxon>Dikarya</taxon>
        <taxon>Basidiomycota</taxon>
        <taxon>Ustilaginomycotina</taxon>
        <taxon>Ustilaginomycetes</taxon>
        <taxon>Ustilaginales</taxon>
        <taxon>Ustilaginaceae</taxon>
        <taxon>Pseudozyma</taxon>
    </lineage>
</organism>
<evidence type="ECO:0000313" key="3">
    <source>
        <dbReference type="Proteomes" id="UP000014071"/>
    </source>
</evidence>
<dbReference type="STRING" id="1305764.R9PAT3"/>